<dbReference type="InterPro" id="IPR011761">
    <property type="entry name" value="ATP-grasp"/>
</dbReference>
<reference evidence="15 17" key="1">
    <citation type="journal article" date="2014" name="Genome Announc.">
        <title>Draft Genome Sequences of Streptococcus bovis Strains ATCC 33317 and JB1.</title>
        <authorList>
            <person name="Benahmed F.H."/>
            <person name="Gopinath G.R."/>
            <person name="Harbottle H."/>
            <person name="Cotta M.A."/>
            <person name="Luo Y."/>
            <person name="Henderson C."/>
            <person name="Teri P."/>
            <person name="Soppet D."/>
            <person name="Rasmussen M."/>
            <person name="Whitehead T.R."/>
            <person name="Davidson M."/>
        </authorList>
    </citation>
    <scope>NUCLEOTIDE SEQUENCE [LARGE SCALE GENOMIC DNA]</scope>
    <source>
        <strain evidence="15 17">JB1</strain>
    </source>
</reference>
<dbReference type="Proteomes" id="UP000029382">
    <property type="component" value="Unassembled WGS sequence"/>
</dbReference>
<keyword evidence="10" id="KW-0464">Manganese</keyword>
<evidence type="ECO:0000256" key="3">
    <source>
        <dbReference type="ARBA" id="ARBA00005006"/>
    </source>
</evidence>
<evidence type="ECO:0000256" key="9">
    <source>
        <dbReference type="ARBA" id="ARBA00022842"/>
    </source>
</evidence>
<comment type="catalytic activity">
    <reaction evidence="12 13">
        <text>L-cysteine + L-glutamate + ATP = gamma-L-glutamyl-L-cysteine + ADP + phosphate + H(+)</text>
        <dbReference type="Rhea" id="RHEA:13285"/>
        <dbReference type="ChEBI" id="CHEBI:15378"/>
        <dbReference type="ChEBI" id="CHEBI:29985"/>
        <dbReference type="ChEBI" id="CHEBI:30616"/>
        <dbReference type="ChEBI" id="CHEBI:35235"/>
        <dbReference type="ChEBI" id="CHEBI:43474"/>
        <dbReference type="ChEBI" id="CHEBI:58173"/>
        <dbReference type="ChEBI" id="CHEBI:456216"/>
        <dbReference type="EC" id="6.3.2.2"/>
    </reaction>
</comment>
<evidence type="ECO:0000313" key="16">
    <source>
        <dbReference type="EMBL" id="SFL28866.1"/>
    </source>
</evidence>
<dbReference type="NCBIfam" id="TIGR01435">
    <property type="entry name" value="glu_cys_lig_rel"/>
    <property type="match status" value="1"/>
</dbReference>
<sequence>MSLNGLLEKSPATLPILQATFGLERESLRIGKDNRIAQTDHPACLGSRSFHPYIQTDYSEAQLELITPIAHSTKEALRFLGALTDVAGRSIDKSEYLWPLSMPPKLCEKDIHIAKLEDDYECHYRKHLADVYGKTLQSMSGIHFNMELGKDLVASLFKESGYHSIIDFKNGIHLKLAQNFLRFRWLLTYLYGASPIAEEGFLNAPLAKPVRSIRNSHLGYVNHKDIQVSYESLEKYISDIEACVASGKLIAEKEFYSAVRLRGSKQNRDYLKNGVTYLELRSFDLNPFDHRGINQETLDTVHLFILALLWLDSSSAIDQDIKAAQALNDKIALSHPLSPLPDEAPASEILTAMQAVIDHFHLPDYYQDLLDKVSNCLENPELTIAGRLLENIHNLSLEEFGRQKGQAYHDYAWQAPYALKGYENMELSTQMLMFEAIQKGLHLEILDENDQFIKLWYGDHIEYVKNANMTAKDSYITPLIMENKVVTKKLLARAGFPVPAGQEFSDKDSALRYFTQIKDQAIVVKPKSTNFGLGISIFKEPADLTTYQKALDIAFSEDDTVLVENFIAGTEYRFFVLDGKCEAIVLRVAANVVGDGKHTIAELVKLKNQNPLRGRDHRSPLEIISLGDVERLMLQQQSYTPDDILAKGVKVDLRRNSNISTGGDSIDVTDIMPDSYKELAAQMASAVGAWVCGVDLIIPDKTLPASKENPNCACIELNFNPAIYLHTYCHEGPGQPLAPKIIAKLFPEI</sequence>
<dbReference type="EC" id="6.3.2.3" evidence="13"/>
<proteinExistence type="inferred from homology"/>
<keyword evidence="8 13" id="KW-0067">ATP-binding</keyword>
<evidence type="ECO:0000256" key="7">
    <source>
        <dbReference type="ARBA" id="ARBA00022741"/>
    </source>
</evidence>
<comment type="cofactor">
    <cofactor evidence="1">
        <name>Mn(2+)</name>
        <dbReference type="ChEBI" id="CHEBI:29035"/>
    </cofactor>
</comment>
<keyword evidence="11 13" id="KW-0511">Multifunctional enzyme</keyword>
<evidence type="ECO:0000256" key="13">
    <source>
        <dbReference type="HAMAP-Rule" id="MF_00782"/>
    </source>
</evidence>
<evidence type="ECO:0000256" key="5">
    <source>
        <dbReference type="ARBA" id="ARBA00022684"/>
    </source>
</evidence>
<comment type="subunit">
    <text evidence="13">Monomer.</text>
</comment>
<dbReference type="InterPro" id="IPR040657">
    <property type="entry name" value="GshAB_ATP-grasp"/>
</dbReference>
<feature type="domain" description="ATP-grasp" evidence="14">
    <location>
        <begin position="488"/>
        <end position="746"/>
    </location>
</feature>
<comment type="caution">
    <text evidence="15">The sequence shown here is derived from an EMBL/GenBank/DDBJ whole genome shotgun (WGS) entry which is preliminary data.</text>
</comment>
<dbReference type="PROSITE" id="PS50975">
    <property type="entry name" value="ATP_GRASP"/>
    <property type="match status" value="1"/>
</dbReference>
<dbReference type="GO" id="GO:0004357">
    <property type="term" value="F:glutamate-cysteine ligase activity"/>
    <property type="evidence" value="ECO:0007669"/>
    <property type="project" value="UniProtKB-UniRule"/>
</dbReference>
<gene>
    <name evidence="13" type="primary">gshAB</name>
    <name evidence="13" type="synonym">gshF</name>
    <name evidence="15" type="ORF">H702_02030</name>
    <name evidence="16" type="ORF">SAMN02910290_01227</name>
</gene>
<evidence type="ECO:0000313" key="17">
    <source>
        <dbReference type="Proteomes" id="UP000029382"/>
    </source>
</evidence>
<dbReference type="GO" id="GO:0005524">
    <property type="term" value="F:ATP binding"/>
    <property type="evidence" value="ECO:0007669"/>
    <property type="project" value="UniProtKB-UniRule"/>
</dbReference>
<dbReference type="UniPathway" id="UPA00142">
    <property type="reaction ID" value="UER00209"/>
</dbReference>
<dbReference type="Proteomes" id="UP000182793">
    <property type="component" value="Unassembled WGS sequence"/>
</dbReference>
<dbReference type="PANTHER" id="PTHR38761:SF1">
    <property type="entry name" value="GLUTAMATE--CYSTEINE LIGASE"/>
    <property type="match status" value="1"/>
</dbReference>
<evidence type="ECO:0000256" key="4">
    <source>
        <dbReference type="ARBA" id="ARBA00022598"/>
    </source>
</evidence>
<dbReference type="GO" id="GO:0005829">
    <property type="term" value="C:cytosol"/>
    <property type="evidence" value="ECO:0007669"/>
    <property type="project" value="TreeGrafter"/>
</dbReference>
<name>A0A091BV02_STREI</name>
<evidence type="ECO:0000259" key="14">
    <source>
        <dbReference type="PROSITE" id="PS50975"/>
    </source>
</evidence>
<dbReference type="Gene3D" id="3.30.470.20">
    <property type="entry name" value="ATP-grasp fold, B domain"/>
    <property type="match status" value="2"/>
</dbReference>
<keyword evidence="9" id="KW-0460">Magnesium</keyword>
<dbReference type="InterPro" id="IPR014746">
    <property type="entry name" value="Gln_synth/guanido_kin_cat_dom"/>
</dbReference>
<reference evidence="16 18" key="2">
    <citation type="submission" date="2016-10" db="EMBL/GenBank/DDBJ databases">
        <authorList>
            <person name="Varghese N."/>
            <person name="Submissions S."/>
        </authorList>
    </citation>
    <scope>NUCLEOTIDE SEQUENCE [LARGE SCALE GENOMIC DNA]</scope>
    <source>
        <strain evidence="16 18">JB1</strain>
    </source>
</reference>
<accession>A0A091BV02</accession>
<keyword evidence="4 13" id="KW-0436">Ligase</keyword>
<evidence type="ECO:0000256" key="2">
    <source>
        <dbReference type="ARBA" id="ARBA00001946"/>
    </source>
</evidence>
<comment type="similarity">
    <text evidence="13">In the N-terminal section; belongs to the glutamate--cysteine ligase type 1 family. Type 2 subfamily.</text>
</comment>
<evidence type="ECO:0000313" key="18">
    <source>
        <dbReference type="Proteomes" id="UP000182793"/>
    </source>
</evidence>
<comment type="function">
    <text evidence="13">Synthesizes glutathione from L-glutamate and L-cysteine via gamma-L-glutamyl-L-cysteine.</text>
</comment>
<comment type="pathway">
    <text evidence="13">Sulfur metabolism; glutathione biosynthesis; glutathione from L-cysteine and L-glutamate: step 2/2.</text>
</comment>
<dbReference type="SUPFAM" id="SSF56059">
    <property type="entry name" value="Glutathione synthetase ATP-binding domain-like"/>
    <property type="match status" value="1"/>
</dbReference>
<feature type="region of interest" description="Glutamate--cysteine ligase" evidence="13">
    <location>
        <begin position="1"/>
        <end position="332"/>
    </location>
</feature>
<dbReference type="InterPro" id="IPR020561">
    <property type="entry name" value="PRibGlycinamid_synth_ATP-grasp"/>
</dbReference>
<dbReference type="Pfam" id="PF04262">
    <property type="entry name" value="Glu_cys_ligase"/>
    <property type="match status" value="1"/>
</dbReference>
<keyword evidence="6" id="KW-0479">Metal-binding</keyword>
<dbReference type="InterPro" id="IPR006335">
    <property type="entry name" value="Glut_biosynth"/>
</dbReference>
<keyword evidence="5 13" id="KW-0317">Glutathione biosynthesis</keyword>
<keyword evidence="7 13" id="KW-0547">Nucleotide-binding</keyword>
<dbReference type="EMBL" id="AUZH01000011">
    <property type="protein sequence ID" value="KFN88564.1"/>
    <property type="molecule type" value="Genomic_DNA"/>
</dbReference>
<dbReference type="GO" id="GO:0046872">
    <property type="term" value="F:metal ion binding"/>
    <property type="evidence" value="ECO:0007669"/>
    <property type="project" value="UniProtKB-KW"/>
</dbReference>
<dbReference type="Gene3D" id="3.30.590.20">
    <property type="match status" value="1"/>
</dbReference>
<dbReference type="HAMAP" id="MF_00782">
    <property type="entry name" value="Glut_biosynth"/>
    <property type="match status" value="1"/>
</dbReference>
<dbReference type="InterPro" id="IPR007370">
    <property type="entry name" value="Glu_cys_ligase"/>
</dbReference>
<dbReference type="AlphaFoldDB" id="A0A091BV02"/>
<dbReference type="NCBIfam" id="NF002688">
    <property type="entry name" value="PRK02471.1"/>
    <property type="match status" value="1"/>
</dbReference>
<dbReference type="Pfam" id="PF01071">
    <property type="entry name" value="GARS_A"/>
    <property type="match status" value="1"/>
</dbReference>
<protein>
    <recommendedName>
        <fullName evidence="13">Glutathione biosynthesis bifunctional protein GshAB</fullName>
    </recommendedName>
    <alternativeName>
        <fullName evidence="13">Gamma-GCS-GS</fullName>
        <shortName evidence="13">GCS-GS</shortName>
    </alternativeName>
    <domain>
        <recommendedName>
            <fullName evidence="13">Glutamate--cysteine ligase</fullName>
            <ecNumber evidence="13">6.3.2.2</ecNumber>
        </recommendedName>
        <alternativeName>
            <fullName evidence="13">Gamma-ECS</fullName>
            <shortName evidence="13">GCS</shortName>
        </alternativeName>
        <alternativeName>
            <fullName evidence="13">Gamma-glutamylcysteine synthetase</fullName>
        </alternativeName>
    </domain>
    <domain>
        <recommendedName>
            <fullName evidence="13">Glutathione synthetase</fullName>
            <ecNumber evidence="13">6.3.2.3</ecNumber>
        </recommendedName>
        <alternativeName>
            <fullName evidence="13">GSH synthetase</fullName>
            <shortName evidence="13">GS</shortName>
            <shortName evidence="13">GSH-S</shortName>
            <shortName evidence="13">GSHase</shortName>
        </alternativeName>
        <alternativeName>
            <fullName evidence="13">Glutathione synthase</fullName>
        </alternativeName>
    </domain>
</protein>
<dbReference type="Pfam" id="PF18419">
    <property type="entry name" value="ATP-grasp_6"/>
    <property type="match status" value="1"/>
</dbReference>
<dbReference type="EC" id="6.3.2.2" evidence="13"/>
<comment type="cofactor">
    <cofactor evidence="2">
        <name>Mg(2+)</name>
        <dbReference type="ChEBI" id="CHEBI:18420"/>
    </cofactor>
</comment>
<dbReference type="PANTHER" id="PTHR38761">
    <property type="entry name" value="GLUTAMATE--CYSTEINE LIGASE"/>
    <property type="match status" value="1"/>
</dbReference>
<dbReference type="SUPFAM" id="SSF55931">
    <property type="entry name" value="Glutamine synthetase/guanido kinase"/>
    <property type="match status" value="1"/>
</dbReference>
<dbReference type="InterPro" id="IPR006334">
    <property type="entry name" value="Glut_cys_ligase"/>
</dbReference>
<evidence type="ECO:0000256" key="10">
    <source>
        <dbReference type="ARBA" id="ARBA00023211"/>
    </source>
</evidence>
<evidence type="ECO:0000256" key="11">
    <source>
        <dbReference type="ARBA" id="ARBA00023268"/>
    </source>
</evidence>
<evidence type="ECO:0000256" key="1">
    <source>
        <dbReference type="ARBA" id="ARBA00001936"/>
    </source>
</evidence>
<keyword evidence="18" id="KW-1185">Reference proteome</keyword>
<dbReference type="GO" id="GO:0004363">
    <property type="term" value="F:glutathione synthase activity"/>
    <property type="evidence" value="ECO:0007669"/>
    <property type="project" value="UniProtKB-UniRule"/>
</dbReference>
<organism evidence="15 17">
    <name type="scientific">Streptococcus equinus JB1</name>
    <dbReference type="NCBI Taxonomy" id="1294274"/>
    <lineage>
        <taxon>Bacteria</taxon>
        <taxon>Bacillati</taxon>
        <taxon>Bacillota</taxon>
        <taxon>Bacilli</taxon>
        <taxon>Lactobacillales</taxon>
        <taxon>Streptococcaceae</taxon>
        <taxon>Streptococcus</taxon>
    </lineage>
</organism>
<dbReference type="RefSeq" id="WP_039696156.1">
    <property type="nucleotide sequence ID" value="NZ_AUZH01000011.1"/>
</dbReference>
<evidence type="ECO:0000256" key="6">
    <source>
        <dbReference type="ARBA" id="ARBA00022723"/>
    </source>
</evidence>
<evidence type="ECO:0000313" key="15">
    <source>
        <dbReference type="EMBL" id="KFN88564.1"/>
    </source>
</evidence>
<evidence type="ECO:0000256" key="8">
    <source>
        <dbReference type="ARBA" id="ARBA00022840"/>
    </source>
</evidence>
<comment type="pathway">
    <text evidence="3 13">Sulfur metabolism; glutathione biosynthesis; glutathione from L-cysteine and L-glutamate: step 1/2.</text>
</comment>
<dbReference type="EMBL" id="FOTG01000006">
    <property type="protein sequence ID" value="SFL28866.1"/>
    <property type="molecule type" value="Genomic_DNA"/>
</dbReference>
<comment type="catalytic activity">
    <reaction evidence="13">
        <text>gamma-L-glutamyl-L-cysteine + glycine + ATP = glutathione + ADP + phosphate + H(+)</text>
        <dbReference type="Rhea" id="RHEA:13557"/>
        <dbReference type="ChEBI" id="CHEBI:15378"/>
        <dbReference type="ChEBI" id="CHEBI:30616"/>
        <dbReference type="ChEBI" id="CHEBI:43474"/>
        <dbReference type="ChEBI" id="CHEBI:57305"/>
        <dbReference type="ChEBI" id="CHEBI:57925"/>
        <dbReference type="ChEBI" id="CHEBI:58173"/>
        <dbReference type="ChEBI" id="CHEBI:456216"/>
        <dbReference type="EC" id="6.3.2.3"/>
    </reaction>
</comment>
<evidence type="ECO:0000256" key="12">
    <source>
        <dbReference type="ARBA" id="ARBA00048819"/>
    </source>
</evidence>